<feature type="compositionally biased region" description="Low complexity" evidence="1">
    <location>
        <begin position="1344"/>
        <end position="1381"/>
    </location>
</feature>
<dbReference type="Pfam" id="PF01369">
    <property type="entry name" value="Sec7"/>
    <property type="match status" value="1"/>
</dbReference>
<dbReference type="SUPFAM" id="SSF48371">
    <property type="entry name" value="ARM repeat"/>
    <property type="match status" value="1"/>
</dbReference>
<dbReference type="InterPro" id="IPR056604">
    <property type="entry name" value="GBF1-like_TPR"/>
</dbReference>
<reference evidence="3 4" key="1">
    <citation type="journal article" date="2018" name="Genome Biol. Evol.">
        <title>Multiple Roots of Fruiting Body Formation in Amoebozoa.</title>
        <authorList>
            <person name="Hillmann F."/>
            <person name="Forbes G."/>
            <person name="Novohradska S."/>
            <person name="Ferling I."/>
            <person name="Riege K."/>
            <person name="Groth M."/>
            <person name="Westermann M."/>
            <person name="Marz M."/>
            <person name="Spaller T."/>
            <person name="Winckler T."/>
            <person name="Schaap P."/>
            <person name="Glockner G."/>
        </authorList>
    </citation>
    <scope>NUCLEOTIDE SEQUENCE [LARGE SCALE GENOMIC DNA]</scope>
    <source>
        <strain evidence="3 4">Jena</strain>
    </source>
</reference>
<dbReference type="Proteomes" id="UP000241769">
    <property type="component" value="Unassembled WGS sequence"/>
</dbReference>
<dbReference type="InParanoid" id="A0A2P6NZW7"/>
<dbReference type="InterPro" id="IPR016024">
    <property type="entry name" value="ARM-type_fold"/>
</dbReference>
<dbReference type="SUPFAM" id="SSF48425">
    <property type="entry name" value="Sec7 domain"/>
    <property type="match status" value="1"/>
</dbReference>
<dbReference type="FunCoup" id="A0A2P6NZW7">
    <property type="interactions" value="860"/>
</dbReference>
<dbReference type="CDD" id="cd00171">
    <property type="entry name" value="Sec7"/>
    <property type="match status" value="1"/>
</dbReference>
<evidence type="ECO:0000256" key="1">
    <source>
        <dbReference type="SAM" id="MobiDB-lite"/>
    </source>
</evidence>
<dbReference type="Pfam" id="PF23325">
    <property type="entry name" value="TPR_28"/>
    <property type="match status" value="1"/>
</dbReference>
<evidence type="ECO:0000313" key="4">
    <source>
        <dbReference type="Proteomes" id="UP000241769"/>
    </source>
</evidence>
<dbReference type="InterPro" id="IPR032691">
    <property type="entry name" value="Mon2/Sec7/BIG1-like_HUS"/>
</dbReference>
<dbReference type="GO" id="GO:0005085">
    <property type="term" value="F:guanyl-nucleotide exchange factor activity"/>
    <property type="evidence" value="ECO:0007669"/>
    <property type="project" value="InterPro"/>
</dbReference>
<dbReference type="EMBL" id="MDYQ01000003">
    <property type="protein sequence ID" value="PRP89477.1"/>
    <property type="molecule type" value="Genomic_DNA"/>
</dbReference>
<dbReference type="Gene3D" id="1.10.1000.11">
    <property type="entry name" value="Arf Nucleotide-binding Site Opener,domain 2"/>
    <property type="match status" value="1"/>
</dbReference>
<dbReference type="PANTHER" id="PTHR10663:SF388">
    <property type="entry name" value="GOLGI-SPECIFIC BREFELDIN A-RESISTANCE GUANINE NUCLEOTIDE EXCHANGE FACTOR 1"/>
    <property type="match status" value="1"/>
</dbReference>
<feature type="domain" description="SEC7" evidence="2">
    <location>
        <begin position="443"/>
        <end position="636"/>
    </location>
</feature>
<dbReference type="OrthoDB" id="17764at2759"/>
<dbReference type="SMART" id="SM00222">
    <property type="entry name" value="Sec7"/>
    <property type="match status" value="1"/>
</dbReference>
<dbReference type="InterPro" id="IPR035999">
    <property type="entry name" value="Sec7_dom_sf"/>
</dbReference>
<evidence type="ECO:0000313" key="3">
    <source>
        <dbReference type="EMBL" id="PRP89477.1"/>
    </source>
</evidence>
<keyword evidence="4" id="KW-1185">Reference proteome</keyword>
<dbReference type="InterPro" id="IPR023394">
    <property type="entry name" value="Sec7_C_sf"/>
</dbReference>
<dbReference type="STRING" id="1890364.A0A2P6NZW7"/>
<dbReference type="GO" id="GO:0012505">
    <property type="term" value="C:endomembrane system"/>
    <property type="evidence" value="ECO:0007669"/>
    <property type="project" value="UniProtKB-ARBA"/>
</dbReference>
<evidence type="ECO:0000259" key="2">
    <source>
        <dbReference type="PROSITE" id="PS50190"/>
    </source>
</evidence>
<name>A0A2P6NZW7_9EUKA</name>
<organism evidence="3 4">
    <name type="scientific">Planoprotostelium fungivorum</name>
    <dbReference type="NCBI Taxonomy" id="1890364"/>
    <lineage>
        <taxon>Eukaryota</taxon>
        <taxon>Amoebozoa</taxon>
        <taxon>Evosea</taxon>
        <taxon>Variosea</taxon>
        <taxon>Cavosteliida</taxon>
        <taxon>Cavosteliaceae</taxon>
        <taxon>Planoprotostelium</taxon>
    </lineage>
</organism>
<dbReference type="GO" id="GO:0005737">
    <property type="term" value="C:cytoplasm"/>
    <property type="evidence" value="ECO:0007669"/>
    <property type="project" value="UniProtKB-ARBA"/>
</dbReference>
<comment type="caution">
    <text evidence="3">The sequence shown here is derived from an EMBL/GenBank/DDBJ whole genome shotgun (WGS) entry which is preliminary data.</text>
</comment>
<dbReference type="GO" id="GO:0032012">
    <property type="term" value="P:regulation of ARF protein signal transduction"/>
    <property type="evidence" value="ECO:0007669"/>
    <property type="project" value="InterPro"/>
</dbReference>
<proteinExistence type="predicted"/>
<dbReference type="Gene3D" id="1.10.220.20">
    <property type="match status" value="1"/>
</dbReference>
<accession>A0A2P6NZW7</accession>
<feature type="region of interest" description="Disordered" evidence="1">
    <location>
        <begin position="1334"/>
        <end position="1400"/>
    </location>
</feature>
<dbReference type="Pfam" id="PF12783">
    <property type="entry name" value="Sec7-like_HUS"/>
    <property type="match status" value="1"/>
</dbReference>
<dbReference type="PANTHER" id="PTHR10663">
    <property type="entry name" value="GUANYL-NUCLEOTIDE EXCHANGE FACTOR"/>
    <property type="match status" value="1"/>
</dbReference>
<dbReference type="InterPro" id="IPR000904">
    <property type="entry name" value="Sec7_dom"/>
</dbReference>
<sequence length="1400" mass="157890">MTAGVKSAGRSSTLRALQVTTKDLIVGEINNVMAAMRLNSRWSSRSRQLRPGAESPLLKGFRTLREQLETVQDIAQEDALFYLQPFLSVIRSQETSGPITGVALHSVSRFVEGLLSVDQPNAKSCIEGISEAATHCRFEATEPGSDEVVLMKILQVLGSCFKSPVGLLLSEEQIMEMIQTCFRMSSQPRLSELLRRTAERTLIEIYEIVFERLSHHHDETNRGSYSLKCLETMIHFACNNINPPITVNGETDRMESAICLLGLTMAGTIVETSVKKIIEYPSLAKLFQFQLTRKLLQCCHCDDLIVITTGLRISLHMFINMMEHLKPQIEMFFTSILLLIEKRQELTYEKHEAILETLLDFCRHPTFLTLLYLNFDCDFRCNNLLEGICVFLQKSAAPVNGELTTIHMLAVECLAAIATNTFNRLQLDNSENDISPFQPKLRLIGQMKRMKGMIQNGVEKFNAKDQTAIAYLQQCGILPAETDSQEFYQKYALFIRYAYGINKGKIGEFIGSRKDLNKKVLSEYVQTLDVSSHEIHTCLRAFFESFRITGESANIELVLTPFTDHFFEAVGLPFLNADAVYTLAYGIILLNSDAHNRQVRVKMTENQFIYNLRGANNRSDYPPDMLKVIYKHIRENEFKIPEEYLNNVSEATWEQLPNKYSPEAYRVFGSQFTLPPSFFPLSNQLEASLYDFSSFSVLYSPFVNAISSVFKGTNDDMVLDELVKYLNMIVHIAASYNLTEAVDSIVVGHLLSFSNNDRQITLLKYATQIATAVTPTNETSPTTLFGQNKKALLAMKVAFSVTKKYASWVREAWKTVIPFILLLNKLSLLPTFLEKYELNDPSNSAKAPKKETKSGASLWNIGSSWFGLSPTTPSKTDEVDTTEDTTYDIMEKDPQAEKNAQEAVKGIDIPEILTISSTIHSDSLKALILAVLANCGKADMFKNTPSKEERKNALFSMDLLTSIALANSQRITEIWTPISDHLSSVIETSSKMNEYTEKSIVNLLIIAIRLSQSNTLDVTVIMTLQSLIKMNTNLADVAAKKVTYGISQLVETSPDMIKTSIGWATLSAFLDFSSSFSTSESGGFKILANLLTKSNLITKSSFSNWITLIIFFTKPRCSASTANSAMELLWSLFRFIPELLQLKPDTPNTEETQEAWDGYWYPILHQLSVLCQDHRSEVRSHAINFLQRSLHYNHLQKLPPSVCYQCFQQTPEKQEVGNNNATHSMEEIRTRGFNLLKSVYLQYLLQVTQLPNFRDLWLQILEFMEAFGRPDNSEHLVEGVREGCKIILLIMSNSGLFSGKSDASEQSKRIWEDTWERMDRFYPSLKQEWISVTPEDFPQNPSTAQPQEPAQPQAQRSTPAQPTPAPQSAQQSTQPTQSTQAHPVMELASRPKSPSSATDV</sequence>
<dbReference type="PROSITE" id="PS50190">
    <property type="entry name" value="SEC7"/>
    <property type="match status" value="1"/>
</dbReference>
<protein>
    <recommendedName>
        <fullName evidence="2">SEC7 domain-containing protein</fullName>
    </recommendedName>
</protein>
<gene>
    <name evidence="3" type="ORF">PROFUN_01340</name>
</gene>
<dbReference type="GO" id="GO:0016192">
    <property type="term" value="P:vesicle-mediated transport"/>
    <property type="evidence" value="ECO:0007669"/>
    <property type="project" value="UniProtKB-ARBA"/>
</dbReference>